<dbReference type="AlphaFoldDB" id="A0AAN7BCT4"/>
<accession>A0AAN7BCT4</accession>
<evidence type="ECO:0000256" key="1">
    <source>
        <dbReference type="SAM" id="SignalP"/>
    </source>
</evidence>
<protein>
    <submittedName>
        <fullName evidence="2">Uncharacterized protein</fullName>
    </submittedName>
</protein>
<feature type="signal peptide" evidence="1">
    <location>
        <begin position="1"/>
        <end position="24"/>
    </location>
</feature>
<keyword evidence="1" id="KW-0732">Signal</keyword>
<keyword evidence="3" id="KW-1185">Reference proteome</keyword>
<reference evidence="2" key="1">
    <citation type="journal article" date="2023" name="Mol. Phylogenet. Evol.">
        <title>Genome-scale phylogeny and comparative genomics of the fungal order Sordariales.</title>
        <authorList>
            <person name="Hensen N."/>
            <person name="Bonometti L."/>
            <person name="Westerberg I."/>
            <person name="Brannstrom I.O."/>
            <person name="Guillou S."/>
            <person name="Cros-Aarteil S."/>
            <person name="Calhoun S."/>
            <person name="Haridas S."/>
            <person name="Kuo A."/>
            <person name="Mondo S."/>
            <person name="Pangilinan J."/>
            <person name="Riley R."/>
            <person name="LaButti K."/>
            <person name="Andreopoulos B."/>
            <person name="Lipzen A."/>
            <person name="Chen C."/>
            <person name="Yan M."/>
            <person name="Daum C."/>
            <person name="Ng V."/>
            <person name="Clum A."/>
            <person name="Steindorff A."/>
            <person name="Ohm R.A."/>
            <person name="Martin F."/>
            <person name="Silar P."/>
            <person name="Natvig D.O."/>
            <person name="Lalanne C."/>
            <person name="Gautier V."/>
            <person name="Ament-Velasquez S.L."/>
            <person name="Kruys A."/>
            <person name="Hutchinson M.I."/>
            <person name="Powell A.J."/>
            <person name="Barry K."/>
            <person name="Miller A.N."/>
            <person name="Grigoriev I.V."/>
            <person name="Debuchy R."/>
            <person name="Gladieux P."/>
            <person name="Hiltunen Thoren M."/>
            <person name="Johannesson H."/>
        </authorList>
    </citation>
    <scope>NUCLEOTIDE SEQUENCE</scope>
    <source>
        <strain evidence="2">PSN293</strain>
    </source>
</reference>
<proteinExistence type="predicted"/>
<feature type="chain" id="PRO_5042941000" evidence="1">
    <location>
        <begin position="25"/>
        <end position="625"/>
    </location>
</feature>
<gene>
    <name evidence="2" type="ORF">QBC37DRAFT_478164</name>
</gene>
<dbReference type="EMBL" id="MU858049">
    <property type="protein sequence ID" value="KAK4219233.1"/>
    <property type="molecule type" value="Genomic_DNA"/>
</dbReference>
<name>A0AAN7BCT4_9PEZI</name>
<comment type="caution">
    <text evidence="2">The sequence shown here is derived from an EMBL/GenBank/DDBJ whole genome shotgun (WGS) entry which is preliminary data.</text>
</comment>
<sequence>MAWHRLLSRAAIAGLLAMVGTAKGQETETGNHPDWPRWCGKVYEAGYPAFDPGGQTVEPAPHPDAPLLHIQIKPRYNLYLSSEDEAELIVRSEISPYHGTPWNTSSSSSDRANWFIFTVNLVDTDDVIISNKIIVNNTSTEPQINILSFPLSRLGKPPSLKPIELVLYGAPEGGHPTWTTTTSILYLPDRGAAAKRSSVTKIDNLSGSLFFRPGGGNSNNSSSSSSTTTTTTTTTFEPFFPYGFFASYDGFLGRNDSTAQIQAYHDLGFNAMTPLTNYSGSERNFEYMDELGLRIMYNLRENYKNLDYVREQVESYVLDSEGVFAYWSTDEPDGWQDPFHFPSDAYTLLHALDPYHPVALVLNCQNYYFPHYSSPSDIIMSDVYPIGINATFSKWNTSCTPTLGDCGCDNCAGNLQDVPNRLDDLSRYEKWLGLWPKTKMHNPQSFHGQDYWLRDPSREETYVMALLAVNHGAKGLISWVWPASDLLGRAHGGLAKVLTRSPVVELLLGKYYQARGYVQGDGGPFAAKVVVTGNQGIEVVDAAFWVRTEDSGKKKMLLSVVNGGYVDINSLVSIKLPVNGGTIESIPWDNGGSQKVEWKLERSTLTASRLPALGTFLLVLDLFSV</sequence>
<organism evidence="2 3">
    <name type="scientific">Rhypophila decipiens</name>
    <dbReference type="NCBI Taxonomy" id="261697"/>
    <lineage>
        <taxon>Eukaryota</taxon>
        <taxon>Fungi</taxon>
        <taxon>Dikarya</taxon>
        <taxon>Ascomycota</taxon>
        <taxon>Pezizomycotina</taxon>
        <taxon>Sordariomycetes</taxon>
        <taxon>Sordariomycetidae</taxon>
        <taxon>Sordariales</taxon>
        <taxon>Naviculisporaceae</taxon>
        <taxon>Rhypophila</taxon>
    </lineage>
</organism>
<evidence type="ECO:0000313" key="2">
    <source>
        <dbReference type="EMBL" id="KAK4219233.1"/>
    </source>
</evidence>
<evidence type="ECO:0000313" key="3">
    <source>
        <dbReference type="Proteomes" id="UP001301769"/>
    </source>
</evidence>
<dbReference type="Proteomes" id="UP001301769">
    <property type="component" value="Unassembled WGS sequence"/>
</dbReference>
<reference evidence="2" key="2">
    <citation type="submission" date="2023-05" db="EMBL/GenBank/DDBJ databases">
        <authorList>
            <consortium name="Lawrence Berkeley National Laboratory"/>
            <person name="Steindorff A."/>
            <person name="Hensen N."/>
            <person name="Bonometti L."/>
            <person name="Westerberg I."/>
            <person name="Brannstrom I.O."/>
            <person name="Guillou S."/>
            <person name="Cros-Aarteil S."/>
            <person name="Calhoun S."/>
            <person name="Haridas S."/>
            <person name="Kuo A."/>
            <person name="Mondo S."/>
            <person name="Pangilinan J."/>
            <person name="Riley R."/>
            <person name="Labutti K."/>
            <person name="Andreopoulos B."/>
            <person name="Lipzen A."/>
            <person name="Chen C."/>
            <person name="Yanf M."/>
            <person name="Daum C."/>
            <person name="Ng V."/>
            <person name="Clum A."/>
            <person name="Ohm R."/>
            <person name="Martin F."/>
            <person name="Silar P."/>
            <person name="Natvig D."/>
            <person name="Lalanne C."/>
            <person name="Gautier V."/>
            <person name="Ament-Velasquez S.L."/>
            <person name="Kruys A."/>
            <person name="Hutchinson M.I."/>
            <person name="Powell A.J."/>
            <person name="Barry K."/>
            <person name="Miller A.N."/>
            <person name="Grigoriev I.V."/>
            <person name="Debuchy R."/>
            <person name="Gladieux P."/>
            <person name="Thoren M.H."/>
            <person name="Johannesson H."/>
        </authorList>
    </citation>
    <scope>NUCLEOTIDE SEQUENCE</scope>
    <source>
        <strain evidence="2">PSN293</strain>
    </source>
</reference>